<dbReference type="PROSITE" id="PS00041">
    <property type="entry name" value="HTH_ARAC_FAMILY_1"/>
    <property type="match status" value="1"/>
</dbReference>
<evidence type="ECO:0000313" key="5">
    <source>
        <dbReference type="EMBL" id="TDO30436.1"/>
    </source>
</evidence>
<dbReference type="PRINTS" id="PR00032">
    <property type="entry name" value="HTHARAC"/>
</dbReference>
<evidence type="ECO:0000259" key="4">
    <source>
        <dbReference type="PROSITE" id="PS01124"/>
    </source>
</evidence>
<dbReference type="InterPro" id="IPR020449">
    <property type="entry name" value="Tscrpt_reg_AraC-type_HTH"/>
</dbReference>
<dbReference type="Proteomes" id="UP000295388">
    <property type="component" value="Unassembled WGS sequence"/>
</dbReference>
<evidence type="ECO:0000256" key="2">
    <source>
        <dbReference type="ARBA" id="ARBA00023125"/>
    </source>
</evidence>
<dbReference type="PANTHER" id="PTHR43280:SF2">
    <property type="entry name" value="HTH-TYPE TRANSCRIPTIONAL REGULATOR EXSA"/>
    <property type="match status" value="1"/>
</dbReference>
<dbReference type="SMART" id="SM00342">
    <property type="entry name" value="HTH_ARAC"/>
    <property type="match status" value="1"/>
</dbReference>
<dbReference type="AlphaFoldDB" id="A0A4R6J7R7"/>
<dbReference type="InterPro" id="IPR018062">
    <property type="entry name" value="HTH_AraC-typ_CS"/>
</dbReference>
<evidence type="ECO:0000256" key="3">
    <source>
        <dbReference type="ARBA" id="ARBA00023163"/>
    </source>
</evidence>
<name>A0A4R6J7R7_9ACTN</name>
<dbReference type="Gene3D" id="1.10.10.60">
    <property type="entry name" value="Homeodomain-like"/>
    <property type="match status" value="2"/>
</dbReference>
<dbReference type="InterPro" id="IPR009057">
    <property type="entry name" value="Homeodomain-like_sf"/>
</dbReference>
<dbReference type="Pfam" id="PF12833">
    <property type="entry name" value="HTH_18"/>
    <property type="match status" value="1"/>
</dbReference>
<dbReference type="RefSeq" id="WP_166665771.1">
    <property type="nucleotide sequence ID" value="NZ_SNWQ01000038.1"/>
</dbReference>
<accession>A0A4R6J7R7</accession>
<evidence type="ECO:0000256" key="1">
    <source>
        <dbReference type="ARBA" id="ARBA00023015"/>
    </source>
</evidence>
<dbReference type="SUPFAM" id="SSF46689">
    <property type="entry name" value="Homeodomain-like"/>
    <property type="match status" value="1"/>
</dbReference>
<dbReference type="PROSITE" id="PS01124">
    <property type="entry name" value="HTH_ARAC_FAMILY_2"/>
    <property type="match status" value="1"/>
</dbReference>
<sequence>MADAPSRGRLGRPRPSYLAELFANHLGQSPPRYLNGRRIDRAHQLLDSIDLAITAIAHTLGFSSSPHFARVFRQLTATTPTAYRTSVR</sequence>
<dbReference type="GO" id="GO:0043565">
    <property type="term" value="F:sequence-specific DNA binding"/>
    <property type="evidence" value="ECO:0007669"/>
    <property type="project" value="InterPro"/>
</dbReference>
<comment type="caution">
    <text evidence="5">The sequence shown here is derived from an EMBL/GenBank/DDBJ whole genome shotgun (WGS) entry which is preliminary data.</text>
</comment>
<dbReference type="GO" id="GO:0003700">
    <property type="term" value="F:DNA-binding transcription factor activity"/>
    <property type="evidence" value="ECO:0007669"/>
    <property type="project" value="InterPro"/>
</dbReference>
<dbReference type="InterPro" id="IPR018060">
    <property type="entry name" value="HTH_AraC"/>
</dbReference>
<proteinExistence type="predicted"/>
<gene>
    <name evidence="5" type="ORF">EV643_13851</name>
</gene>
<organism evidence="5 6">
    <name type="scientific">Kribbella caucasensis</name>
    <dbReference type="NCBI Taxonomy" id="2512215"/>
    <lineage>
        <taxon>Bacteria</taxon>
        <taxon>Bacillati</taxon>
        <taxon>Actinomycetota</taxon>
        <taxon>Actinomycetes</taxon>
        <taxon>Propionibacteriales</taxon>
        <taxon>Kribbellaceae</taxon>
        <taxon>Kribbella</taxon>
    </lineage>
</organism>
<protein>
    <submittedName>
        <fullName evidence="5">Helix-turn-helix protein</fullName>
    </submittedName>
</protein>
<dbReference type="PANTHER" id="PTHR43280">
    <property type="entry name" value="ARAC-FAMILY TRANSCRIPTIONAL REGULATOR"/>
    <property type="match status" value="1"/>
</dbReference>
<feature type="domain" description="HTH araC/xylS-type" evidence="4">
    <location>
        <begin position="15"/>
        <end position="86"/>
    </location>
</feature>
<keyword evidence="3" id="KW-0804">Transcription</keyword>
<reference evidence="5 6" key="1">
    <citation type="submission" date="2019-03" db="EMBL/GenBank/DDBJ databases">
        <title>Genomic Encyclopedia of Type Strains, Phase III (KMG-III): the genomes of soil and plant-associated and newly described type strains.</title>
        <authorList>
            <person name="Whitman W."/>
        </authorList>
    </citation>
    <scope>NUCLEOTIDE SEQUENCE [LARGE SCALE GENOMIC DNA]</scope>
    <source>
        <strain evidence="5 6">VKM Ac-2527</strain>
    </source>
</reference>
<dbReference type="EMBL" id="SNWQ01000038">
    <property type="protein sequence ID" value="TDO30436.1"/>
    <property type="molecule type" value="Genomic_DNA"/>
</dbReference>
<keyword evidence="6" id="KW-1185">Reference proteome</keyword>
<keyword evidence="2" id="KW-0238">DNA-binding</keyword>
<keyword evidence="1" id="KW-0805">Transcription regulation</keyword>
<evidence type="ECO:0000313" key="6">
    <source>
        <dbReference type="Proteomes" id="UP000295388"/>
    </source>
</evidence>